<gene>
    <name evidence="6" type="ORF">KEG57_36135</name>
</gene>
<evidence type="ECO:0008006" key="8">
    <source>
        <dbReference type="Google" id="ProtNLM"/>
    </source>
</evidence>
<dbReference type="InterPro" id="IPR013785">
    <property type="entry name" value="Aldolase_TIM"/>
</dbReference>
<evidence type="ECO:0000256" key="3">
    <source>
        <dbReference type="ARBA" id="ARBA00022723"/>
    </source>
</evidence>
<evidence type="ECO:0000313" key="7">
    <source>
        <dbReference type="Proteomes" id="UP001151081"/>
    </source>
</evidence>
<reference evidence="6 7" key="1">
    <citation type="submission" date="2021-04" db="EMBL/GenBank/DDBJ databases">
        <title>Genome analysis of Polyangium sp.</title>
        <authorList>
            <person name="Li Y."/>
            <person name="Wang J."/>
        </authorList>
    </citation>
    <scope>NUCLEOTIDE SEQUENCE [LARGE SCALE GENOMIC DNA]</scope>
    <source>
        <strain evidence="6 7">SDU14</strain>
    </source>
</reference>
<dbReference type="EMBL" id="JAGTJJ010000033">
    <property type="protein sequence ID" value="MDC3985966.1"/>
    <property type="molecule type" value="Genomic_DNA"/>
</dbReference>
<dbReference type="CDD" id="cd01335">
    <property type="entry name" value="Radical_SAM"/>
    <property type="match status" value="1"/>
</dbReference>
<dbReference type="InterPro" id="IPR058240">
    <property type="entry name" value="rSAM_sf"/>
</dbReference>
<keyword evidence="2" id="KW-0949">S-adenosyl-L-methionine</keyword>
<dbReference type="GO" id="GO:0046872">
    <property type="term" value="F:metal ion binding"/>
    <property type="evidence" value="ECO:0007669"/>
    <property type="project" value="UniProtKB-KW"/>
</dbReference>
<accession>A0A9X3XDK0</accession>
<dbReference type="Gene3D" id="3.20.20.70">
    <property type="entry name" value="Aldolase class I"/>
    <property type="match status" value="1"/>
</dbReference>
<evidence type="ECO:0000256" key="5">
    <source>
        <dbReference type="ARBA" id="ARBA00023014"/>
    </source>
</evidence>
<keyword evidence="4" id="KW-0408">Iron</keyword>
<sequence>MSGTIDTDAFSARLRARAVKVNERQLLIARIGASEQAADLKEPANCDGFGRIRHFVRDHGSDWPRNPLPIDPASRALGLRDEDTLDAQVFQNAACNWRCWYCFVPFRLLDAVEDTGAWLRAEDLVDLYLREPEATRRRMIDLTGGQPDLVPEWVPWTMEALRARNLGGKVFLWSDDNLSNDYFWRYLSNAQQELVATFPAYGRVACFKGFDDASFAFNTEADPTLFSRQFDLFGRLLSTGMDLYGYVTLTTPNGTGIDDAMARFVDRLQAIHENLPLRTVPLKIGAWGVVKKRLASFPESRTELYNRAMVNQQRAVEAWNRQLEARFSSDLRATSIVDVPMRPR</sequence>
<dbReference type="Proteomes" id="UP001151081">
    <property type="component" value="Unassembled WGS sequence"/>
</dbReference>
<organism evidence="6 7">
    <name type="scientific">Polyangium jinanense</name>
    <dbReference type="NCBI Taxonomy" id="2829994"/>
    <lineage>
        <taxon>Bacteria</taxon>
        <taxon>Pseudomonadati</taxon>
        <taxon>Myxococcota</taxon>
        <taxon>Polyangia</taxon>
        <taxon>Polyangiales</taxon>
        <taxon>Polyangiaceae</taxon>
        <taxon>Polyangium</taxon>
    </lineage>
</organism>
<dbReference type="AlphaFoldDB" id="A0A9X3XDK0"/>
<evidence type="ECO:0000256" key="4">
    <source>
        <dbReference type="ARBA" id="ARBA00023004"/>
    </source>
</evidence>
<dbReference type="GO" id="GO:0051536">
    <property type="term" value="F:iron-sulfur cluster binding"/>
    <property type="evidence" value="ECO:0007669"/>
    <property type="project" value="UniProtKB-KW"/>
</dbReference>
<dbReference type="RefSeq" id="WP_272459332.1">
    <property type="nucleotide sequence ID" value="NZ_JAGTJJ010000033.1"/>
</dbReference>
<keyword evidence="3" id="KW-0479">Metal-binding</keyword>
<keyword evidence="7" id="KW-1185">Reference proteome</keyword>
<dbReference type="SUPFAM" id="SSF102114">
    <property type="entry name" value="Radical SAM enzymes"/>
    <property type="match status" value="1"/>
</dbReference>
<evidence type="ECO:0000313" key="6">
    <source>
        <dbReference type="EMBL" id="MDC3985966.1"/>
    </source>
</evidence>
<protein>
    <recommendedName>
        <fullName evidence="8">Radical SAM protein</fullName>
    </recommendedName>
</protein>
<comment type="caution">
    <text evidence="6">The sequence shown here is derived from an EMBL/GenBank/DDBJ whole genome shotgun (WGS) entry which is preliminary data.</text>
</comment>
<name>A0A9X3XDK0_9BACT</name>
<dbReference type="SFLD" id="SFLDS00029">
    <property type="entry name" value="Radical_SAM"/>
    <property type="match status" value="1"/>
</dbReference>
<keyword evidence="5" id="KW-0411">Iron-sulfur</keyword>
<evidence type="ECO:0000256" key="1">
    <source>
        <dbReference type="ARBA" id="ARBA00001966"/>
    </source>
</evidence>
<dbReference type="InterPro" id="IPR007197">
    <property type="entry name" value="rSAM"/>
</dbReference>
<dbReference type="GO" id="GO:0003824">
    <property type="term" value="F:catalytic activity"/>
    <property type="evidence" value="ECO:0007669"/>
    <property type="project" value="InterPro"/>
</dbReference>
<proteinExistence type="predicted"/>
<evidence type="ECO:0000256" key="2">
    <source>
        <dbReference type="ARBA" id="ARBA00022691"/>
    </source>
</evidence>
<comment type="cofactor">
    <cofactor evidence="1">
        <name>[4Fe-4S] cluster</name>
        <dbReference type="ChEBI" id="CHEBI:49883"/>
    </cofactor>
</comment>